<gene>
    <name evidence="3" type="ordered locus">Srot_1486</name>
</gene>
<name>D6Z7L9_SEGRD</name>
<keyword evidence="4" id="KW-1185">Reference proteome</keyword>
<dbReference type="HOGENOM" id="CLU_660375_0_0_11"/>
<evidence type="ECO:0000256" key="2">
    <source>
        <dbReference type="SAM" id="Phobius"/>
    </source>
</evidence>
<protein>
    <submittedName>
        <fullName evidence="3">Uncharacterized protein</fullName>
    </submittedName>
</protein>
<evidence type="ECO:0000313" key="3">
    <source>
        <dbReference type="EMBL" id="ADG97949.1"/>
    </source>
</evidence>
<dbReference type="STRING" id="640132.Srot_1486"/>
<accession>D6Z7L9</accession>
<keyword evidence="2" id="KW-1133">Transmembrane helix</keyword>
<evidence type="ECO:0000313" key="4">
    <source>
        <dbReference type="Proteomes" id="UP000002247"/>
    </source>
</evidence>
<feature type="region of interest" description="Disordered" evidence="1">
    <location>
        <begin position="111"/>
        <end position="143"/>
    </location>
</feature>
<organism evidence="3 4">
    <name type="scientific">Segniliparus rotundus (strain ATCC BAA-972 / CDC 1076 / CIP 108378 / DSM 44985 / JCM 13578)</name>
    <dbReference type="NCBI Taxonomy" id="640132"/>
    <lineage>
        <taxon>Bacteria</taxon>
        <taxon>Bacillati</taxon>
        <taxon>Actinomycetota</taxon>
        <taxon>Actinomycetes</taxon>
        <taxon>Mycobacteriales</taxon>
        <taxon>Segniliparaceae</taxon>
        <taxon>Segniliparus</taxon>
    </lineage>
</organism>
<feature type="region of interest" description="Disordered" evidence="1">
    <location>
        <begin position="1"/>
        <end position="86"/>
    </location>
</feature>
<keyword evidence="2" id="KW-0812">Transmembrane</keyword>
<dbReference type="Pfam" id="PF11209">
    <property type="entry name" value="LmeA"/>
    <property type="match status" value="1"/>
</dbReference>
<dbReference type="InterPro" id="IPR021373">
    <property type="entry name" value="DUF2993"/>
</dbReference>
<dbReference type="KEGG" id="srt:Srot_1486"/>
<dbReference type="AlphaFoldDB" id="D6Z7L9"/>
<reference evidence="3 4" key="1">
    <citation type="journal article" date="2010" name="Stand. Genomic Sci.">
        <title>Complete genome sequence of Segniliparus rotundus type strain (CDC 1076).</title>
        <authorList>
            <person name="Sikorski J."/>
            <person name="Lapidus A."/>
            <person name="Copeland A."/>
            <person name="Misra M."/>
            <person name="Glavina Del Rio T."/>
            <person name="Nolan M."/>
            <person name="Lucas S."/>
            <person name="Chen F."/>
            <person name="Tice H."/>
            <person name="Cheng J.F."/>
            <person name="Jando M."/>
            <person name="Schneider S."/>
            <person name="Bruce D."/>
            <person name="Goodwin L."/>
            <person name="Pitluck S."/>
            <person name="Liolios K."/>
            <person name="Mikhailova N."/>
            <person name="Pati A."/>
            <person name="Ivanova N."/>
            <person name="Mavromatis K."/>
            <person name="Chen A."/>
            <person name="Palaniappan K."/>
            <person name="Chertkov O."/>
            <person name="Land M."/>
            <person name="Hauser L."/>
            <person name="Chang Y.J."/>
            <person name="Jeffries C.D."/>
            <person name="Brettin T."/>
            <person name="Detter J.C."/>
            <person name="Han C."/>
            <person name="Rohde M."/>
            <person name="Goker M."/>
            <person name="Bristow J."/>
            <person name="Eisen J.A."/>
            <person name="Markowitz V."/>
            <person name="Hugenholtz P."/>
            <person name="Kyrpides N.C."/>
            <person name="Klenk H.P."/>
        </authorList>
    </citation>
    <scope>NUCLEOTIDE SEQUENCE [LARGE SCALE GENOMIC DNA]</scope>
    <source>
        <strain evidence="4">ATCC BAA-972 / CDC 1076 / CIP 108378 / DSM 44985 / JCM 13578</strain>
    </source>
</reference>
<evidence type="ECO:0000256" key="1">
    <source>
        <dbReference type="SAM" id="MobiDB-lite"/>
    </source>
</evidence>
<feature type="transmembrane region" description="Helical" evidence="2">
    <location>
        <begin position="149"/>
        <end position="171"/>
    </location>
</feature>
<dbReference type="Proteomes" id="UP000002247">
    <property type="component" value="Chromosome"/>
</dbReference>
<dbReference type="RefSeq" id="WP_013138402.1">
    <property type="nucleotide sequence ID" value="NC_014168.1"/>
</dbReference>
<proteinExistence type="predicted"/>
<dbReference type="OrthoDB" id="4201904at2"/>
<feature type="compositionally biased region" description="Low complexity" evidence="1">
    <location>
        <begin position="111"/>
        <end position="126"/>
    </location>
</feature>
<dbReference type="EMBL" id="CP001958">
    <property type="protein sequence ID" value="ADG97949.1"/>
    <property type="molecule type" value="Genomic_DNA"/>
</dbReference>
<keyword evidence="2" id="KW-0472">Membrane</keyword>
<sequence length="416" mass="43902">MSHPNDSDPNKPAQGRLGEEPAKEKPHVEDDATTELPAAGRPPAPQEDSEATAVIPGAAQDAADETSVLPAVEQDPSVATTEFPAPVPADATAELSRAEQDPSVATAEFPAADAAASAGEDAPGSAPDTPRSVDEEPSGRSGKGRLKTVALSLVVLLLLGVVGVLGGEVLARHLLAVCAEEAAKNILNTEAKVDYDHNKFLLASLIDHEIPYLAVEAKNSAVDKYNQHGQVELKEAIKGLDVSARMDDIHVVKDGGSVGHMTAQAVWTADGIRQTLANPKLKDPNQTRSPITSVNAVTLDQLHNQFSVDVNGTIGVLQARAVIVVKPEIDKQHNLQIHIQSIDLPDFRKIGIDVSGVVNSMARPAIEQVAGKIASYPMGLKAKSVQVKHDSIVFQFYAENAPLVKGTKCSALRPVE</sequence>
<feature type="compositionally biased region" description="Basic and acidic residues" evidence="1">
    <location>
        <begin position="17"/>
        <end position="30"/>
    </location>
</feature>